<evidence type="ECO:0000313" key="2">
    <source>
        <dbReference type="Proteomes" id="UP000271241"/>
    </source>
</evidence>
<dbReference type="EMBL" id="KZ992429">
    <property type="protein sequence ID" value="RKP11037.1"/>
    <property type="molecule type" value="Genomic_DNA"/>
</dbReference>
<accession>A0A4P9XXJ0</accession>
<proteinExistence type="predicted"/>
<keyword evidence="2" id="KW-1185">Reference proteome</keyword>
<dbReference type="AlphaFoldDB" id="A0A4P9XXJ0"/>
<dbReference type="Proteomes" id="UP000271241">
    <property type="component" value="Unassembled WGS sequence"/>
</dbReference>
<gene>
    <name evidence="1" type="ORF">THASP1DRAFT_27210</name>
</gene>
<protein>
    <submittedName>
        <fullName evidence="1">Uncharacterized protein</fullName>
    </submittedName>
</protein>
<organism evidence="1 2">
    <name type="scientific">Thamnocephalis sphaerospora</name>
    <dbReference type="NCBI Taxonomy" id="78915"/>
    <lineage>
        <taxon>Eukaryota</taxon>
        <taxon>Fungi</taxon>
        <taxon>Fungi incertae sedis</taxon>
        <taxon>Zoopagomycota</taxon>
        <taxon>Zoopagomycotina</taxon>
        <taxon>Zoopagomycetes</taxon>
        <taxon>Zoopagales</taxon>
        <taxon>Sigmoideomycetaceae</taxon>
        <taxon>Thamnocephalis</taxon>
    </lineage>
</organism>
<evidence type="ECO:0000313" key="1">
    <source>
        <dbReference type="EMBL" id="RKP11037.1"/>
    </source>
</evidence>
<sequence>MSLKCPLCGSPVAAIPVNLDEYFTMCKNASCPFPLNEQDIAAFFAPAPTAVAAGKRKKPAA</sequence>
<reference evidence="2" key="1">
    <citation type="journal article" date="2018" name="Nat. Microbiol.">
        <title>Leveraging single-cell genomics to expand the fungal tree of life.</title>
        <authorList>
            <person name="Ahrendt S.R."/>
            <person name="Quandt C.A."/>
            <person name="Ciobanu D."/>
            <person name="Clum A."/>
            <person name="Salamov A."/>
            <person name="Andreopoulos B."/>
            <person name="Cheng J.F."/>
            <person name="Woyke T."/>
            <person name="Pelin A."/>
            <person name="Henrissat B."/>
            <person name="Reynolds N.K."/>
            <person name="Benny G.L."/>
            <person name="Smith M.E."/>
            <person name="James T.Y."/>
            <person name="Grigoriev I.V."/>
        </authorList>
    </citation>
    <scope>NUCLEOTIDE SEQUENCE [LARGE SCALE GENOMIC DNA]</scope>
    <source>
        <strain evidence="2">RSA 1356</strain>
    </source>
</reference>
<name>A0A4P9XXJ0_9FUNG</name>